<sequence>MKGSEKRLMQFMDGSNKRFIIPVYQRNYSWKLEHCKQLLDDLKSLINKNNTPHFFGSVVSSHMEGGNREDFLIIDGQQRITTISILLLAIIHLIKEGKVIPKKDSLSMQILETHLIDKYQNEERKIRLKPIKDDCDAFDALFSEGNFKDNSTITKNFTYFANRIINENICVDDLYDAICRLEIVDIFLEKEDNPQLIFESLNSTGLELEEGDKIRNYILMGLPSKKQDEYYYKYWVNIEKQTNFNVSEFFRTYLTLKLSRTVIIRDVYFTFKSQFSNKDINEELFKELLGYSYLYNKIINPLDGDKTIFRDVLYRLNYLDFSVTYPTILAILYKWKKGALSEQEVKKLLITIECYIFRRTIVGLPTNSLAKIFANLDKDASKLVRNDNVKYLDAFNYILLSKENNSRFPDDVEFKNELLNRNIYNMNSKYKNYLFSYLENRNSKEQIDVISKIENRTYTIEHIMPQTLSDEWINELGKNYKEIYNQYLHTLPNLTLTGYNSKYSNRSFSEKKTIEDGFKDSNLRLNQFIASCRKWGKAQLDKRKDELSKIAFKLWTYPKTSYIPTDLENSISDDDEE</sequence>
<dbReference type="Pfam" id="PF07510">
    <property type="entry name" value="GmrSD_C"/>
    <property type="match status" value="1"/>
</dbReference>
<dbReference type="AlphaFoldDB" id="I2NPX5"/>
<dbReference type="PANTHER" id="PTHR35149:SF2">
    <property type="entry name" value="DUF262 DOMAIN-CONTAINING PROTEIN"/>
    <property type="match status" value="1"/>
</dbReference>
<dbReference type="OrthoDB" id="9798761at2"/>
<dbReference type="Proteomes" id="UP000003345">
    <property type="component" value="Unassembled WGS sequence"/>
</dbReference>
<comment type="caution">
    <text evidence="3">The sequence shown here is derived from an EMBL/GenBank/DDBJ whole genome shotgun (WGS) entry which is preliminary data.</text>
</comment>
<evidence type="ECO:0000259" key="2">
    <source>
        <dbReference type="Pfam" id="PF07510"/>
    </source>
</evidence>
<evidence type="ECO:0000313" key="3">
    <source>
        <dbReference type="EMBL" id="EIG27886.1"/>
    </source>
</evidence>
<feature type="domain" description="GmrSD restriction endonucleases N-terminal" evidence="1">
    <location>
        <begin position="12"/>
        <end position="218"/>
    </location>
</feature>
<organism evidence="3 4">
    <name type="scientific">Haemophilus paraphrohaemolyticus HK411</name>
    <dbReference type="NCBI Taxonomy" id="1095743"/>
    <lineage>
        <taxon>Bacteria</taxon>
        <taxon>Pseudomonadati</taxon>
        <taxon>Pseudomonadota</taxon>
        <taxon>Gammaproteobacteria</taxon>
        <taxon>Pasteurellales</taxon>
        <taxon>Pasteurellaceae</taxon>
        <taxon>Haemophilus</taxon>
    </lineage>
</organism>
<protein>
    <submittedName>
        <fullName evidence="3">PF03235 family protein</fullName>
    </submittedName>
</protein>
<dbReference type="eggNOG" id="COG1479">
    <property type="taxonomic scope" value="Bacteria"/>
</dbReference>
<evidence type="ECO:0000259" key="1">
    <source>
        <dbReference type="Pfam" id="PF03235"/>
    </source>
</evidence>
<evidence type="ECO:0000313" key="4">
    <source>
        <dbReference type="Proteomes" id="UP000003345"/>
    </source>
</evidence>
<dbReference type="InterPro" id="IPR011089">
    <property type="entry name" value="GmrSD_C"/>
</dbReference>
<dbReference type="InterPro" id="IPR004919">
    <property type="entry name" value="GmrSD_N"/>
</dbReference>
<name>I2NPX5_9PAST</name>
<dbReference type="EMBL" id="AJMU01000006">
    <property type="protein sequence ID" value="EIG27886.1"/>
    <property type="molecule type" value="Genomic_DNA"/>
</dbReference>
<dbReference type="RefSeq" id="WP_005707683.1">
    <property type="nucleotide sequence ID" value="NZ_AJMU01000006.1"/>
</dbReference>
<reference evidence="3 4" key="1">
    <citation type="submission" date="2012-04" db="EMBL/GenBank/DDBJ databases">
        <authorList>
            <person name="Harkins D.M."/>
            <person name="Madupu R."/>
            <person name="Durkin A.S."/>
            <person name="Torralba M."/>
            <person name="Methe B."/>
            <person name="Sutton G.G."/>
            <person name="Nelson K.E."/>
        </authorList>
    </citation>
    <scope>NUCLEOTIDE SEQUENCE [LARGE SCALE GENOMIC DNA]</scope>
    <source>
        <strain evidence="3 4">HK411</strain>
    </source>
</reference>
<gene>
    <name evidence="3" type="ORF">HMPREF1054_0945</name>
</gene>
<feature type="domain" description="GmrSD restriction endonucleases C-terminal" evidence="2">
    <location>
        <begin position="409"/>
        <end position="549"/>
    </location>
</feature>
<dbReference type="Pfam" id="PF03235">
    <property type="entry name" value="GmrSD_N"/>
    <property type="match status" value="1"/>
</dbReference>
<accession>I2NPX5</accession>
<proteinExistence type="predicted"/>
<dbReference type="PANTHER" id="PTHR35149">
    <property type="entry name" value="SLL5132 PROTEIN"/>
    <property type="match status" value="1"/>
</dbReference>
<dbReference type="PATRIC" id="fig|1095743.3.peg.62"/>